<evidence type="ECO:0000256" key="1">
    <source>
        <dbReference type="SAM" id="MobiDB-lite"/>
    </source>
</evidence>
<keyword evidence="5" id="KW-1185">Reference proteome</keyword>
<evidence type="ECO:0000313" key="5">
    <source>
        <dbReference type="Proteomes" id="UP000005755"/>
    </source>
</evidence>
<dbReference type="EMBL" id="DS990391">
    <property type="protein sequence ID" value="EFR46144.1"/>
    <property type="molecule type" value="Genomic_DNA"/>
</dbReference>
<dbReference type="AlphaFoldDB" id="A0AAI8MR27"/>
<dbReference type="RefSeq" id="WP_002955994.1">
    <property type="nucleotide sequence ID" value="NC_020555.1"/>
</dbReference>
<keyword evidence="2" id="KW-0812">Transmembrane</keyword>
<reference evidence="5" key="4">
    <citation type="journal article" date="2014" name="Genome Announc.">
        <title>Draft genome sequences of six enterohepatic helicobacter species isolated from humans and one from rhesus macaques.</title>
        <authorList>
            <person name="Shen Z."/>
            <person name="Sheh A."/>
            <person name="Young S.K."/>
            <person name="Abouelliel A."/>
            <person name="Ward D.V."/>
            <person name="Earl A.M."/>
            <person name="Fox J.G."/>
        </authorList>
    </citation>
    <scope>NUCLEOTIDE SEQUENCE [LARGE SCALE GENOMIC DNA]</scope>
    <source>
        <strain evidence="5">CCUG 18818</strain>
    </source>
</reference>
<evidence type="ECO:0000313" key="6">
    <source>
        <dbReference type="Proteomes" id="UP000006036"/>
    </source>
</evidence>
<evidence type="ECO:0000313" key="3">
    <source>
        <dbReference type="EMBL" id="BAM33502.1"/>
    </source>
</evidence>
<reference evidence="3 6" key="2">
    <citation type="journal article" date="2012" name="J. Bacteriol.">
        <title>Complete Genome Sequence of Helicobacter cinaedi Type Strain ATCC BAA-847.</title>
        <authorList>
            <person name="Miyoshi-Akiyama T."/>
            <person name="Takeshita N."/>
            <person name="Ohmagari N."/>
            <person name="Kirikae T."/>
        </authorList>
    </citation>
    <scope>NUCLEOTIDE SEQUENCE [LARGE SCALE GENOMIC DNA]</scope>
    <source>
        <strain evidence="3 6">ATCC BAA-847</strain>
    </source>
</reference>
<keyword evidence="2" id="KW-0472">Membrane</keyword>
<sequence>MQNVNTESSLDSTSQTQGKAESNIKEPHNAISVKSKLANLPIALFASVMGIGGLSLVLKKQV</sequence>
<organism evidence="3 6">
    <name type="scientific">Helicobacter cinaedi CCUG 18818 = ATCC BAA-847</name>
    <dbReference type="NCBI Taxonomy" id="537971"/>
    <lineage>
        <taxon>Bacteria</taxon>
        <taxon>Pseudomonadati</taxon>
        <taxon>Campylobacterota</taxon>
        <taxon>Epsilonproteobacteria</taxon>
        <taxon>Campylobacterales</taxon>
        <taxon>Helicobacteraceae</taxon>
        <taxon>Helicobacter</taxon>
    </lineage>
</organism>
<keyword evidence="2" id="KW-1133">Transmembrane helix</keyword>
<feature type="compositionally biased region" description="Polar residues" evidence="1">
    <location>
        <begin position="1"/>
        <end position="20"/>
    </location>
</feature>
<reference evidence="4" key="1">
    <citation type="submission" date="2008-08" db="EMBL/GenBank/DDBJ databases">
        <title>Annotation of Helicobacter cinaedi strain CCUG 18818.</title>
        <authorList>
            <consortium name="The Broad Institute Genome Sequencing Platform"/>
            <person name="Fox J.G."/>
            <person name="Shen Z."/>
            <person name="Charoenlap N."/>
            <person name="Schauer D.B."/>
            <person name="Ward D."/>
            <person name="Mehta T."/>
            <person name="Young S."/>
            <person name="Jaffe D."/>
            <person name="Gnerre S."/>
            <person name="Berlin A."/>
            <person name="Heiman D."/>
            <person name="Hepburn T."/>
            <person name="Shea T."/>
            <person name="Sykes S."/>
            <person name="Alvarado L."/>
            <person name="Kodira C."/>
            <person name="Borodovsky M."/>
            <person name="Lander E."/>
            <person name="Galagan J."/>
            <person name="Nusbaum C."/>
            <person name="Birren B."/>
        </authorList>
    </citation>
    <scope>NUCLEOTIDE SEQUENCE</scope>
    <source>
        <strain evidence="4">CCUG 18818</strain>
    </source>
</reference>
<dbReference type="Proteomes" id="UP000006036">
    <property type="component" value="Chromosome 1"/>
</dbReference>
<gene>
    <name evidence="3" type="ORF">HCBAA847_2287</name>
    <name evidence="4" type="ORF">HCCG_00690</name>
</gene>
<dbReference type="Proteomes" id="UP000005755">
    <property type="component" value="Unassembled WGS sequence"/>
</dbReference>
<proteinExistence type="predicted"/>
<name>A0AAI8MR27_9HELI</name>
<evidence type="ECO:0000256" key="2">
    <source>
        <dbReference type="SAM" id="Phobius"/>
    </source>
</evidence>
<evidence type="ECO:0000313" key="4">
    <source>
        <dbReference type="EMBL" id="EFR46144.1"/>
    </source>
</evidence>
<reference evidence="3" key="3">
    <citation type="submission" date="2012-07" db="EMBL/GenBank/DDBJ databases">
        <authorList>
            <person name="Akiyama T."/>
            <person name="Takeshita N."/>
            <person name="Ohmagari N."/>
            <person name="Kirikae T."/>
        </authorList>
    </citation>
    <scope>NUCLEOTIDE SEQUENCE</scope>
    <source>
        <strain evidence="3">ATCC BAA-847</strain>
    </source>
</reference>
<feature type="transmembrane region" description="Helical" evidence="2">
    <location>
        <begin position="37"/>
        <end position="58"/>
    </location>
</feature>
<feature type="region of interest" description="Disordered" evidence="1">
    <location>
        <begin position="1"/>
        <end position="27"/>
    </location>
</feature>
<dbReference type="EMBL" id="AP012492">
    <property type="protein sequence ID" value="BAM33502.1"/>
    <property type="molecule type" value="Genomic_DNA"/>
</dbReference>
<protein>
    <submittedName>
        <fullName evidence="3">Uncharacterized protein</fullName>
    </submittedName>
</protein>
<dbReference type="KEGG" id="hcb:HCBAA847_2287"/>
<accession>A0AAI8MR27</accession>